<name>A0A1S1JU61_9MYCO</name>
<organism evidence="2 3">
    <name type="scientific">Mycobacterium syngnathidarum</name>
    <dbReference type="NCBI Taxonomy" id="1908205"/>
    <lineage>
        <taxon>Bacteria</taxon>
        <taxon>Bacillati</taxon>
        <taxon>Actinomycetota</taxon>
        <taxon>Actinomycetes</taxon>
        <taxon>Mycobacteriales</taxon>
        <taxon>Mycobacteriaceae</taxon>
        <taxon>Mycobacterium</taxon>
    </lineage>
</organism>
<dbReference type="EMBL" id="MLHV01000042">
    <property type="protein sequence ID" value="OHT88334.1"/>
    <property type="molecule type" value="Genomic_DNA"/>
</dbReference>
<dbReference type="Proteomes" id="UP000179636">
    <property type="component" value="Unassembled WGS sequence"/>
</dbReference>
<evidence type="ECO:0000313" key="2">
    <source>
        <dbReference type="EMBL" id="OHT88334.1"/>
    </source>
</evidence>
<proteinExistence type="predicted"/>
<reference evidence="2 3" key="1">
    <citation type="submission" date="2016-10" db="EMBL/GenBank/DDBJ databases">
        <title>Evaluation of Human, Animal and Environmental Mycobacterium chelonae Isolates by Core Genome Phylogenomic Analysis, Targeted Gene Comparison, and Anti-microbial Susceptibility Patterns: A Tale of Mistaken Identities.</title>
        <authorList>
            <person name="Fogelson S.B."/>
            <person name="Camus A.C."/>
            <person name="Lorenz W."/>
            <person name="Vasireddy R."/>
            <person name="Vasireddy S."/>
            <person name="Smith T."/>
            <person name="Brown-Elliott B.A."/>
            <person name="Wallace R.J.Jr."/>
            <person name="Hasan N.A."/>
            <person name="Reischl U."/>
            <person name="Sanchez S."/>
        </authorList>
    </citation>
    <scope>NUCLEOTIDE SEQUENCE [LARGE SCALE GENOMIC DNA]</scope>
    <source>
        <strain evidence="2 3">24999</strain>
    </source>
</reference>
<sequence length="126" mass="13535">MFGQHQRIQPPKHDQGDSPVTNSSAGTAIEMAAARPRISPIGSPQRHYRLDPPLKRSGRRNVDVAIIRGFSTFYVFAANGSGDVADWTALAVLREPEVVDYESALAAVGYRLGDRNGDPTPAGSCS</sequence>
<accession>A0A1S1JU61</accession>
<feature type="region of interest" description="Disordered" evidence="1">
    <location>
        <begin position="1"/>
        <end position="55"/>
    </location>
</feature>
<protein>
    <submittedName>
        <fullName evidence="2">Uncharacterized protein</fullName>
    </submittedName>
</protein>
<dbReference type="AlphaFoldDB" id="A0A1S1JU61"/>
<comment type="caution">
    <text evidence="2">The sequence shown here is derived from an EMBL/GenBank/DDBJ whole genome shotgun (WGS) entry which is preliminary data.</text>
</comment>
<evidence type="ECO:0000256" key="1">
    <source>
        <dbReference type="SAM" id="MobiDB-lite"/>
    </source>
</evidence>
<gene>
    <name evidence="2" type="ORF">BKG61_27740</name>
</gene>
<evidence type="ECO:0000313" key="3">
    <source>
        <dbReference type="Proteomes" id="UP000179636"/>
    </source>
</evidence>
<keyword evidence="3" id="KW-1185">Reference proteome</keyword>